<dbReference type="Proteomes" id="UP000528595">
    <property type="component" value="Unassembled WGS sequence"/>
</dbReference>
<dbReference type="EMBL" id="JACIIQ010000014">
    <property type="protein sequence ID" value="MBB5671570.1"/>
    <property type="molecule type" value="Genomic_DNA"/>
</dbReference>
<dbReference type="Pfam" id="PF13827">
    <property type="entry name" value="DUF4189"/>
    <property type="match status" value="1"/>
</dbReference>
<organism evidence="3">
    <name type="scientific">Xanthomonas arboricola</name>
    <dbReference type="NCBI Taxonomy" id="56448"/>
    <lineage>
        <taxon>Bacteria</taxon>
        <taxon>Pseudomonadati</taxon>
        <taxon>Pseudomonadota</taxon>
        <taxon>Gammaproteobacteria</taxon>
        <taxon>Lysobacterales</taxon>
        <taxon>Lysobacteraceae</taxon>
        <taxon>Xanthomonas</taxon>
    </lineage>
</organism>
<dbReference type="RefSeq" id="WP_184578109.1">
    <property type="nucleotide sequence ID" value="NZ_JACIIQ010000014.1"/>
</dbReference>
<reference evidence="3" key="1">
    <citation type="submission" date="2020-08" db="EMBL/GenBank/DDBJ databases">
        <title>Studying the diversity of plant-associated saprophytic bacteria and their role in host health and plant-pathogen interactions.</title>
        <authorList>
            <person name="Potnis N."/>
        </authorList>
    </citation>
    <scope>NUCLEOTIDE SEQUENCE</scope>
    <source>
        <strain evidence="3">F21</strain>
    </source>
</reference>
<protein>
    <recommendedName>
        <fullName evidence="2">DUF4189 domain-containing protein</fullName>
    </recommendedName>
</protein>
<comment type="caution">
    <text evidence="3">The sequence shown here is derived from an EMBL/GenBank/DDBJ whole genome shotgun (WGS) entry which is preliminary data.</text>
</comment>
<feature type="signal peptide" evidence="1">
    <location>
        <begin position="1"/>
        <end position="22"/>
    </location>
</feature>
<feature type="chain" id="PRO_5044491931" description="DUF4189 domain-containing protein" evidence="1">
    <location>
        <begin position="23"/>
        <end position="179"/>
    </location>
</feature>
<evidence type="ECO:0000313" key="3">
    <source>
        <dbReference type="EMBL" id="MBB5671570.1"/>
    </source>
</evidence>
<keyword evidence="1" id="KW-0732">Signal</keyword>
<gene>
    <name evidence="3" type="ORF">FHR65_003149</name>
</gene>
<dbReference type="AlphaFoldDB" id="A0AB73GZK7"/>
<proteinExistence type="predicted"/>
<name>A0AB73GZK7_9XANT</name>
<feature type="domain" description="DUF4189" evidence="2">
    <location>
        <begin position="63"/>
        <end position="171"/>
    </location>
</feature>
<dbReference type="InterPro" id="IPR025240">
    <property type="entry name" value="DUF4189"/>
</dbReference>
<evidence type="ECO:0000256" key="1">
    <source>
        <dbReference type="SAM" id="SignalP"/>
    </source>
</evidence>
<sequence>MRIQVIILSLVLIIFLSPLAHAEGGCPAGQYPIGGQGAIACAPIPQGSVQQKSRPSGKWIKTWGAIAMGSIDSTTSYGVTSGKFSKSEAEQDALRRCASHGEDNCEIALSYENQCAVIAEPQIDGKPLSKGFVRFTGAETVSKASGIALKNCKKENATTANIECRIVYKNCTEQFFQEF</sequence>
<evidence type="ECO:0000259" key="2">
    <source>
        <dbReference type="Pfam" id="PF13827"/>
    </source>
</evidence>
<accession>A0AB73GZK7</accession>